<organism evidence="2 3">
    <name type="scientific">Pristionchus fissidentatus</name>
    <dbReference type="NCBI Taxonomy" id="1538716"/>
    <lineage>
        <taxon>Eukaryota</taxon>
        <taxon>Metazoa</taxon>
        <taxon>Ecdysozoa</taxon>
        <taxon>Nematoda</taxon>
        <taxon>Chromadorea</taxon>
        <taxon>Rhabditida</taxon>
        <taxon>Rhabditina</taxon>
        <taxon>Diplogasteromorpha</taxon>
        <taxon>Diplogasteroidea</taxon>
        <taxon>Neodiplogasteridae</taxon>
        <taxon>Pristionchus</taxon>
    </lineage>
</organism>
<comment type="caution">
    <text evidence="2">The sequence shown here is derived from an EMBL/GenBank/DDBJ whole genome shotgun (WGS) entry which is preliminary data.</text>
</comment>
<dbReference type="Proteomes" id="UP001432322">
    <property type="component" value="Unassembled WGS sequence"/>
</dbReference>
<feature type="non-terminal residue" evidence="2">
    <location>
        <position position="1"/>
    </location>
</feature>
<feature type="region of interest" description="Disordered" evidence="1">
    <location>
        <begin position="67"/>
        <end position="90"/>
    </location>
</feature>
<proteinExistence type="predicted"/>
<evidence type="ECO:0000313" key="2">
    <source>
        <dbReference type="EMBL" id="GMT33050.1"/>
    </source>
</evidence>
<sequence length="90" mass="9660">RWDTFCRGGGGRGGGSSSALRCVWSPIARDISDSIFRTLSGYGSGDLVLLDGGTSSVVLISSSTQDNKCDRRSESNESSEWEHSGRDQSR</sequence>
<gene>
    <name evidence="2" type="ORF">PFISCL1PPCAC_24347</name>
</gene>
<keyword evidence="3" id="KW-1185">Reference proteome</keyword>
<dbReference type="EMBL" id="BTSY01000006">
    <property type="protein sequence ID" value="GMT33050.1"/>
    <property type="molecule type" value="Genomic_DNA"/>
</dbReference>
<accession>A0AAV5WN46</accession>
<evidence type="ECO:0000313" key="3">
    <source>
        <dbReference type="Proteomes" id="UP001432322"/>
    </source>
</evidence>
<protein>
    <submittedName>
        <fullName evidence="2">Uncharacterized protein</fullName>
    </submittedName>
</protein>
<name>A0AAV5WN46_9BILA</name>
<dbReference type="AlphaFoldDB" id="A0AAV5WN46"/>
<reference evidence="2" key="1">
    <citation type="submission" date="2023-10" db="EMBL/GenBank/DDBJ databases">
        <title>Genome assembly of Pristionchus species.</title>
        <authorList>
            <person name="Yoshida K."/>
            <person name="Sommer R.J."/>
        </authorList>
    </citation>
    <scope>NUCLEOTIDE SEQUENCE</scope>
    <source>
        <strain evidence="2">RS5133</strain>
    </source>
</reference>
<evidence type="ECO:0000256" key="1">
    <source>
        <dbReference type="SAM" id="MobiDB-lite"/>
    </source>
</evidence>
<feature type="non-terminal residue" evidence="2">
    <location>
        <position position="90"/>
    </location>
</feature>